<dbReference type="EMBL" id="CADCUI010000004">
    <property type="protein sequence ID" value="CAA9326609.1"/>
    <property type="molecule type" value="Genomic_DNA"/>
</dbReference>
<feature type="compositionally biased region" description="Basic and acidic residues" evidence="1">
    <location>
        <begin position="1"/>
        <end position="24"/>
    </location>
</feature>
<reference evidence="2" key="1">
    <citation type="submission" date="2020-02" db="EMBL/GenBank/DDBJ databases">
        <authorList>
            <person name="Meier V. D."/>
        </authorList>
    </citation>
    <scope>NUCLEOTIDE SEQUENCE</scope>
    <source>
        <strain evidence="2">AVDCRST_MAG34</strain>
    </source>
</reference>
<feature type="compositionally biased region" description="Basic and acidic residues" evidence="1">
    <location>
        <begin position="78"/>
        <end position="91"/>
    </location>
</feature>
<feature type="compositionally biased region" description="Low complexity" evidence="1">
    <location>
        <begin position="118"/>
        <end position="131"/>
    </location>
</feature>
<feature type="compositionally biased region" description="Basic and acidic residues" evidence="1">
    <location>
        <begin position="132"/>
        <end position="149"/>
    </location>
</feature>
<evidence type="ECO:0000313" key="2">
    <source>
        <dbReference type="EMBL" id="CAA9326609.1"/>
    </source>
</evidence>
<protein>
    <submittedName>
        <fullName evidence="2">Uncharacterized protein</fullName>
    </submittedName>
</protein>
<organism evidence="2">
    <name type="scientific">uncultured Nocardioidaceae bacterium</name>
    <dbReference type="NCBI Taxonomy" id="253824"/>
    <lineage>
        <taxon>Bacteria</taxon>
        <taxon>Bacillati</taxon>
        <taxon>Actinomycetota</taxon>
        <taxon>Actinomycetes</taxon>
        <taxon>Propionibacteriales</taxon>
        <taxon>Nocardioidaceae</taxon>
        <taxon>environmental samples</taxon>
    </lineage>
</organism>
<gene>
    <name evidence="2" type="ORF">AVDCRST_MAG34-20</name>
</gene>
<accession>A0A6J4LBT4</accession>
<feature type="non-terminal residue" evidence="2">
    <location>
        <position position="149"/>
    </location>
</feature>
<proteinExistence type="predicted"/>
<feature type="compositionally biased region" description="Basic residues" evidence="1">
    <location>
        <begin position="104"/>
        <end position="117"/>
    </location>
</feature>
<feature type="region of interest" description="Disordered" evidence="1">
    <location>
        <begin position="1"/>
        <end position="149"/>
    </location>
</feature>
<dbReference type="AlphaFoldDB" id="A0A6J4LBT4"/>
<feature type="non-terminal residue" evidence="2">
    <location>
        <position position="1"/>
    </location>
</feature>
<evidence type="ECO:0000256" key="1">
    <source>
        <dbReference type="SAM" id="MobiDB-lite"/>
    </source>
</evidence>
<sequence>DRATGPRDPQEGHAGDAGHAGDRRVGRHGLGRGSAVPRARVPGLGRGAGGDRRRGVVGHRAQPHGVDPRPARGGTDAGRGDDRCRARDGGRRHGRRGPGGGVRRAGRLGSARRRGLRLLRAATGAGAGVARGQRDRRPHADARRPLAGL</sequence>
<name>A0A6J4LBT4_9ACTN</name>